<comment type="pathway">
    <text evidence="1">Secondary metabolite biosynthesis.</text>
</comment>
<comment type="similarity">
    <text evidence="2">Belongs to the tryptophan dimethylallyltransferase family.</text>
</comment>
<dbReference type="InterPro" id="IPR017795">
    <property type="entry name" value="ABBA_NscD-like"/>
</dbReference>
<evidence type="ECO:0000256" key="2">
    <source>
        <dbReference type="ARBA" id="ARBA00010209"/>
    </source>
</evidence>
<dbReference type="EMBL" id="ML737117">
    <property type="protein sequence ID" value="KAE8346218.1"/>
    <property type="molecule type" value="Genomic_DNA"/>
</dbReference>
<gene>
    <name evidence="4" type="ORF">BDV24DRAFT_159015</name>
</gene>
<dbReference type="Proteomes" id="UP000325558">
    <property type="component" value="Unassembled WGS sequence"/>
</dbReference>
<organism evidence="4">
    <name type="scientific">Aspergillus arachidicola</name>
    <dbReference type="NCBI Taxonomy" id="656916"/>
    <lineage>
        <taxon>Eukaryota</taxon>
        <taxon>Fungi</taxon>
        <taxon>Dikarya</taxon>
        <taxon>Ascomycota</taxon>
        <taxon>Pezizomycotina</taxon>
        <taxon>Eurotiomycetes</taxon>
        <taxon>Eurotiomycetidae</taxon>
        <taxon>Eurotiales</taxon>
        <taxon>Aspergillaceae</taxon>
        <taxon>Aspergillus</taxon>
        <taxon>Aspergillus subgen. Circumdati</taxon>
    </lineage>
</organism>
<evidence type="ECO:0000256" key="3">
    <source>
        <dbReference type="ARBA" id="ARBA00022679"/>
    </source>
</evidence>
<reference evidence="4" key="1">
    <citation type="submission" date="2019-04" db="EMBL/GenBank/DDBJ databases">
        <title>Friends and foes A comparative genomics study of 23 Aspergillus species from section Flavi.</title>
        <authorList>
            <consortium name="DOE Joint Genome Institute"/>
            <person name="Kjaerbolling I."/>
            <person name="Vesth T."/>
            <person name="Frisvad J.C."/>
            <person name="Nybo J.L."/>
            <person name="Theobald S."/>
            <person name="Kildgaard S."/>
            <person name="Isbrandt T."/>
            <person name="Kuo A."/>
            <person name="Sato A."/>
            <person name="Lyhne E.K."/>
            <person name="Kogle M.E."/>
            <person name="Wiebenga A."/>
            <person name="Kun R.S."/>
            <person name="Lubbers R.J."/>
            <person name="Makela M.R."/>
            <person name="Barry K."/>
            <person name="Chovatia M."/>
            <person name="Clum A."/>
            <person name="Daum C."/>
            <person name="Haridas S."/>
            <person name="He G."/>
            <person name="LaButti K."/>
            <person name="Lipzen A."/>
            <person name="Mondo S."/>
            <person name="Riley R."/>
            <person name="Salamov A."/>
            <person name="Simmons B.A."/>
            <person name="Magnuson J.K."/>
            <person name="Henrissat B."/>
            <person name="Mortensen U.H."/>
            <person name="Larsen T.O."/>
            <person name="Devries R.P."/>
            <person name="Grigoriev I.V."/>
            <person name="Machida M."/>
            <person name="Baker S.E."/>
            <person name="Andersen M.R."/>
        </authorList>
    </citation>
    <scope>NUCLEOTIDE SEQUENCE</scope>
    <source>
        <strain evidence="4">CBS 117612</strain>
    </source>
</reference>
<dbReference type="OrthoDB" id="3354387at2759"/>
<dbReference type="PANTHER" id="PTHR40627">
    <property type="entry name" value="INDOLE PRENYLTRANSFERASE TDIB-RELATED"/>
    <property type="match status" value="1"/>
</dbReference>
<dbReference type="GO" id="GO:0016765">
    <property type="term" value="F:transferase activity, transferring alkyl or aryl (other than methyl) groups"/>
    <property type="evidence" value="ECO:0007669"/>
    <property type="project" value="InterPro"/>
</dbReference>
<evidence type="ECO:0000256" key="1">
    <source>
        <dbReference type="ARBA" id="ARBA00005179"/>
    </source>
</evidence>
<dbReference type="PANTHER" id="PTHR40627:SF4">
    <property type="entry name" value="PRENYLTRANSFERASE ASQH1-RELATED"/>
    <property type="match status" value="1"/>
</dbReference>
<dbReference type="GO" id="GO:0009820">
    <property type="term" value="P:alkaloid metabolic process"/>
    <property type="evidence" value="ECO:0007669"/>
    <property type="project" value="InterPro"/>
</dbReference>
<name>A0A5N6YLZ2_9EURO</name>
<evidence type="ECO:0000313" key="4">
    <source>
        <dbReference type="EMBL" id="KAE8346218.1"/>
    </source>
</evidence>
<keyword evidence="3 4" id="KW-0808">Transferase</keyword>
<sequence>MWALFRMVLGLHDKFLQDEELPVQNPFQSSRAHPEDYYSGLRYHFNLAPGAQLPDVKLYLPVIRYGRSDADIALGLQRFMMSRHRGQYVDGYQRAMESINLRHKSGNGYRIQTYIACSFDQDGSLSLTSYLNPGVYLSSETVDV</sequence>
<dbReference type="Pfam" id="PF11991">
    <property type="entry name" value="Trp_DMAT"/>
    <property type="match status" value="1"/>
</dbReference>
<dbReference type="AlphaFoldDB" id="A0A5N6YLZ2"/>
<accession>A0A5N6YLZ2</accession>
<proteinExistence type="inferred from homology"/>
<protein>
    <submittedName>
        <fullName evidence="4">Tryptophan dimethylallyltransferase-domain-containing protein</fullName>
    </submittedName>
</protein>